<comment type="caution">
    <text evidence="6">The sequence shown here is derived from an EMBL/GenBank/DDBJ whole genome shotgun (WGS) entry which is preliminary data.</text>
</comment>
<protein>
    <recommendedName>
        <fullName evidence="5">Protein kinase domain-containing protein</fullName>
    </recommendedName>
</protein>
<dbReference type="OrthoDB" id="2431000at2759"/>
<keyword evidence="7" id="KW-1185">Reference proteome</keyword>
<dbReference type="PANTHER" id="PTHR47989:SF62">
    <property type="entry name" value="OS05G0423500 PROTEIN"/>
    <property type="match status" value="1"/>
</dbReference>
<accession>A0A388JYQ8</accession>
<dbReference type="GO" id="GO:0005524">
    <property type="term" value="F:ATP binding"/>
    <property type="evidence" value="ECO:0007669"/>
    <property type="project" value="UniProtKB-KW"/>
</dbReference>
<feature type="compositionally biased region" description="Low complexity" evidence="3">
    <location>
        <begin position="130"/>
        <end position="139"/>
    </location>
</feature>
<dbReference type="PROSITE" id="PS00108">
    <property type="entry name" value="PROTEIN_KINASE_ST"/>
    <property type="match status" value="1"/>
</dbReference>
<dbReference type="InterPro" id="IPR001245">
    <property type="entry name" value="Ser-Thr/Tyr_kinase_cat_dom"/>
</dbReference>
<keyword evidence="4" id="KW-0812">Transmembrane</keyword>
<feature type="transmembrane region" description="Helical" evidence="4">
    <location>
        <begin position="82"/>
        <end position="101"/>
    </location>
</feature>
<dbReference type="PANTHER" id="PTHR47989">
    <property type="entry name" value="OS01G0750732 PROTEIN"/>
    <property type="match status" value="1"/>
</dbReference>
<dbReference type="PROSITE" id="PS50011">
    <property type="entry name" value="PROTEIN_KINASE_DOM"/>
    <property type="match status" value="1"/>
</dbReference>
<dbReference type="InterPro" id="IPR011009">
    <property type="entry name" value="Kinase-like_dom_sf"/>
</dbReference>
<feature type="region of interest" description="Disordered" evidence="3">
    <location>
        <begin position="970"/>
        <end position="1011"/>
    </location>
</feature>
<feature type="region of interest" description="Disordered" evidence="3">
    <location>
        <begin position="128"/>
        <end position="174"/>
    </location>
</feature>
<keyword evidence="4" id="KW-0472">Membrane</keyword>
<dbReference type="Proteomes" id="UP000265515">
    <property type="component" value="Unassembled WGS sequence"/>
</dbReference>
<dbReference type="Pfam" id="PF07714">
    <property type="entry name" value="PK_Tyr_Ser-Thr"/>
    <property type="match status" value="1"/>
</dbReference>
<keyword evidence="4" id="KW-1133">Transmembrane helix</keyword>
<dbReference type="InterPro" id="IPR000719">
    <property type="entry name" value="Prot_kinase_dom"/>
</dbReference>
<dbReference type="GO" id="GO:0004672">
    <property type="term" value="F:protein kinase activity"/>
    <property type="evidence" value="ECO:0007669"/>
    <property type="project" value="InterPro"/>
</dbReference>
<feature type="compositionally biased region" description="Low complexity" evidence="3">
    <location>
        <begin position="984"/>
        <end position="999"/>
    </location>
</feature>
<evidence type="ECO:0000256" key="4">
    <source>
        <dbReference type="SAM" id="Phobius"/>
    </source>
</evidence>
<evidence type="ECO:0000256" key="1">
    <source>
        <dbReference type="ARBA" id="ARBA00022741"/>
    </source>
</evidence>
<evidence type="ECO:0000256" key="2">
    <source>
        <dbReference type="ARBA" id="ARBA00022840"/>
    </source>
</evidence>
<dbReference type="Gene3D" id="1.10.510.10">
    <property type="entry name" value="Transferase(Phosphotransferase) domain 1"/>
    <property type="match status" value="1"/>
</dbReference>
<dbReference type="Gramene" id="GBG62916">
    <property type="protein sequence ID" value="GBG62916"/>
    <property type="gene ID" value="CBR_g34288"/>
</dbReference>
<dbReference type="SUPFAM" id="SSF75011">
    <property type="entry name" value="3-carboxy-cis,cis-mucoante lactonizing enzyme"/>
    <property type="match status" value="1"/>
</dbReference>
<keyword evidence="2" id="KW-0067">ATP-binding</keyword>
<dbReference type="SMART" id="SM00220">
    <property type="entry name" value="S_TKc"/>
    <property type="match status" value="1"/>
</dbReference>
<feature type="domain" description="Protein kinase" evidence="5">
    <location>
        <begin position="695"/>
        <end position="1079"/>
    </location>
</feature>
<feature type="transmembrane region" description="Helical" evidence="4">
    <location>
        <begin position="590"/>
        <end position="613"/>
    </location>
</feature>
<evidence type="ECO:0000256" key="3">
    <source>
        <dbReference type="SAM" id="MobiDB-lite"/>
    </source>
</evidence>
<feature type="compositionally biased region" description="Polar residues" evidence="3">
    <location>
        <begin position="1000"/>
        <end position="1011"/>
    </location>
</feature>
<sequence>MEPCDSDRCGEFPSERRYPFQAIGHASGARTVHAGHDAAVSHSADLLGLRRLISSSSIKRGLLNSLVIGVGRRGRRGYSYNASTLICVLFFSIFGLLSVGGREKKGPIPIIPCLALVVAEPAFSRRDQQASVPAAEADPSSPPESSPSANISRPNPPVAWGPPPPPPPPLSSLVGNESLLESELAKVRILPDELFTSTPTIALFHGNTTKSFPTTGDSDWCGPVIRSIVATPLNPVIYYLLEEVCVRDDKVLERLMSVRKANLSTVETEPINAEEDESLVVTHWWPFSMQNGTRFSERMKELGNGTSSQWMARFDGLLMAADGSHLLLPTMSTGGVSAAAITSLSSVDGSRLSVPVPAGVGTPSSYTLNPNQTLLYITVAGPPVWLISSSVGDVGLPIVDDNDTPMGKRPLQGAGQGVSSAKFTSQSVISDGSCLYFNDQGRQRVWGLDPLTFSTTLVAGSGLDGVVNGDGFNASFKMLKEVAATPDGCDVFVVENDDPGRVRWLMLDSPCTTAKKVETPLVYTKTGLESLALHYYGNRLKLYVGTTDGLLFQVEINKSRLHGCALPQPSPPPSSRTDQSFFRNDSNSNLVIALSVFVVLAVSIGALLGGLFWRRRRRRRARGHEHHQPSSFAEGRSSSTPGGASTVTTSKTTPTSSWGSYCASHPPPTSELALKPFHVRQFDLAILERCTDNFHPRRRIGEKGAFGEVYKACLGGHGSNKEEGLEEGQQQEEEEQQEVEMMVAIKVMTGELTKTKRNQFIAEVNTLSHINHINLIELIGYCMEGDRSILVYPYYRGGSLYERLHGWHKKQQSTVGSHDKPRFPGRPLTLEERMCITLQIAQALSYLHGNVRQPILHRDIKSANVLLGDGEGKTLHAVLADFGLATIGERVFGTDHQQMIATSHIGGTFGYMAPEYMIKGELSEKNDVYAFGVLVLEIFSGRKVVWPAAAGPGWQTLREWVKPFLSRSRDDDSLSETVSEETRTQTQTRTPNVVQTPTQDQPEVQTRNQTRNRNECKEQLPVVDMLKSILDPCVKEEVVDTLTMDMVTGTLRMAWECVSMEDVERPTMLAVVRRLQGVLERGKIISI</sequence>
<dbReference type="InterPro" id="IPR008271">
    <property type="entry name" value="Ser/Thr_kinase_AS"/>
</dbReference>
<feature type="region of interest" description="Disordered" evidence="3">
    <location>
        <begin position="622"/>
        <end position="665"/>
    </location>
</feature>
<proteinExistence type="predicted"/>
<organism evidence="6 7">
    <name type="scientific">Chara braunii</name>
    <name type="common">Braun's stonewort</name>
    <dbReference type="NCBI Taxonomy" id="69332"/>
    <lineage>
        <taxon>Eukaryota</taxon>
        <taxon>Viridiplantae</taxon>
        <taxon>Streptophyta</taxon>
        <taxon>Charophyceae</taxon>
        <taxon>Charales</taxon>
        <taxon>Characeae</taxon>
        <taxon>Chara</taxon>
    </lineage>
</organism>
<feature type="compositionally biased region" description="Pro residues" evidence="3">
    <location>
        <begin position="154"/>
        <end position="170"/>
    </location>
</feature>
<dbReference type="AlphaFoldDB" id="A0A388JYQ8"/>
<name>A0A388JYQ8_CHABU</name>
<evidence type="ECO:0000313" key="7">
    <source>
        <dbReference type="Proteomes" id="UP000265515"/>
    </source>
</evidence>
<dbReference type="EMBL" id="BFEA01000033">
    <property type="protein sequence ID" value="GBG62916.1"/>
    <property type="molecule type" value="Genomic_DNA"/>
</dbReference>
<keyword evidence="1" id="KW-0547">Nucleotide-binding</keyword>
<dbReference type="SUPFAM" id="SSF56112">
    <property type="entry name" value="Protein kinase-like (PK-like)"/>
    <property type="match status" value="1"/>
</dbReference>
<evidence type="ECO:0000259" key="5">
    <source>
        <dbReference type="PROSITE" id="PS50011"/>
    </source>
</evidence>
<dbReference type="Gene3D" id="3.30.200.20">
    <property type="entry name" value="Phosphorylase Kinase, domain 1"/>
    <property type="match status" value="1"/>
</dbReference>
<gene>
    <name evidence="6" type="ORF">CBR_g34288</name>
</gene>
<feature type="compositionally biased region" description="Low complexity" evidence="3">
    <location>
        <begin position="645"/>
        <end position="660"/>
    </location>
</feature>
<reference evidence="6 7" key="1">
    <citation type="journal article" date="2018" name="Cell">
        <title>The Chara Genome: Secondary Complexity and Implications for Plant Terrestrialization.</title>
        <authorList>
            <person name="Nishiyama T."/>
            <person name="Sakayama H."/>
            <person name="Vries J.D."/>
            <person name="Buschmann H."/>
            <person name="Saint-Marcoux D."/>
            <person name="Ullrich K.K."/>
            <person name="Haas F.B."/>
            <person name="Vanderstraeten L."/>
            <person name="Becker D."/>
            <person name="Lang D."/>
            <person name="Vosolsobe S."/>
            <person name="Rombauts S."/>
            <person name="Wilhelmsson P.K.I."/>
            <person name="Janitza P."/>
            <person name="Kern R."/>
            <person name="Heyl A."/>
            <person name="Rumpler F."/>
            <person name="Villalobos L.I.A.C."/>
            <person name="Clay J.M."/>
            <person name="Skokan R."/>
            <person name="Toyoda A."/>
            <person name="Suzuki Y."/>
            <person name="Kagoshima H."/>
            <person name="Schijlen E."/>
            <person name="Tajeshwar N."/>
            <person name="Catarino B."/>
            <person name="Hetherington A.J."/>
            <person name="Saltykova A."/>
            <person name="Bonnot C."/>
            <person name="Breuninger H."/>
            <person name="Symeonidi A."/>
            <person name="Radhakrishnan G.V."/>
            <person name="Van Nieuwerburgh F."/>
            <person name="Deforce D."/>
            <person name="Chang C."/>
            <person name="Karol K.G."/>
            <person name="Hedrich R."/>
            <person name="Ulvskov P."/>
            <person name="Glockner G."/>
            <person name="Delwiche C.F."/>
            <person name="Petrasek J."/>
            <person name="Van de Peer Y."/>
            <person name="Friml J."/>
            <person name="Beilby M."/>
            <person name="Dolan L."/>
            <person name="Kohara Y."/>
            <person name="Sugano S."/>
            <person name="Fujiyama A."/>
            <person name="Delaux P.-M."/>
            <person name="Quint M."/>
            <person name="TheiBen G."/>
            <person name="Hagemann M."/>
            <person name="Harholt J."/>
            <person name="Dunand C."/>
            <person name="Zachgo S."/>
            <person name="Langdale J."/>
            <person name="Maumus F."/>
            <person name="Straeten D.V.D."/>
            <person name="Gould S.B."/>
            <person name="Rensing S.A."/>
        </authorList>
    </citation>
    <scope>NUCLEOTIDE SEQUENCE [LARGE SCALE GENOMIC DNA]</scope>
    <source>
        <strain evidence="6 7">S276</strain>
    </source>
</reference>
<evidence type="ECO:0000313" key="6">
    <source>
        <dbReference type="EMBL" id="GBG62916.1"/>
    </source>
</evidence>
<dbReference type="STRING" id="69332.A0A388JYQ8"/>